<evidence type="ECO:0000313" key="2">
    <source>
        <dbReference type="EMBL" id="KPI40453.1"/>
    </source>
</evidence>
<feature type="region of interest" description="Disordered" evidence="1">
    <location>
        <begin position="89"/>
        <end position="115"/>
    </location>
</feature>
<dbReference type="Proteomes" id="UP000038010">
    <property type="component" value="Unassembled WGS sequence"/>
</dbReference>
<evidence type="ECO:0000256" key="1">
    <source>
        <dbReference type="SAM" id="MobiDB-lite"/>
    </source>
</evidence>
<gene>
    <name evidence="2" type="ORF">AB675_7768</name>
</gene>
<organism evidence="2 3">
    <name type="scientific">Cyphellophora attinorum</name>
    <dbReference type="NCBI Taxonomy" id="1664694"/>
    <lineage>
        <taxon>Eukaryota</taxon>
        <taxon>Fungi</taxon>
        <taxon>Dikarya</taxon>
        <taxon>Ascomycota</taxon>
        <taxon>Pezizomycotina</taxon>
        <taxon>Eurotiomycetes</taxon>
        <taxon>Chaetothyriomycetidae</taxon>
        <taxon>Chaetothyriales</taxon>
        <taxon>Cyphellophoraceae</taxon>
        <taxon>Cyphellophora</taxon>
    </lineage>
</organism>
<feature type="region of interest" description="Disordered" evidence="1">
    <location>
        <begin position="1"/>
        <end position="61"/>
    </location>
</feature>
<dbReference type="GeneID" id="28740039"/>
<keyword evidence="3" id="KW-1185">Reference proteome</keyword>
<dbReference type="EMBL" id="LFJN01000012">
    <property type="protein sequence ID" value="KPI40453.1"/>
    <property type="molecule type" value="Genomic_DNA"/>
</dbReference>
<dbReference type="RefSeq" id="XP_018000416.1">
    <property type="nucleotide sequence ID" value="XM_018148159.1"/>
</dbReference>
<dbReference type="VEuPathDB" id="FungiDB:AB675_7768"/>
<reference evidence="2 3" key="1">
    <citation type="submission" date="2015-06" db="EMBL/GenBank/DDBJ databases">
        <title>Draft genome of the ant-associated black yeast Phialophora attae CBS 131958.</title>
        <authorList>
            <person name="Moreno L.F."/>
            <person name="Stielow B.J."/>
            <person name="de Hoog S."/>
            <person name="Vicente V.A."/>
            <person name="Weiss V.A."/>
            <person name="de Vries M."/>
            <person name="Cruz L.M."/>
            <person name="Souza E.M."/>
        </authorList>
    </citation>
    <scope>NUCLEOTIDE SEQUENCE [LARGE SCALE GENOMIC DNA]</scope>
    <source>
        <strain evidence="2 3">CBS 131958</strain>
    </source>
</reference>
<evidence type="ECO:0000313" key="3">
    <source>
        <dbReference type="Proteomes" id="UP000038010"/>
    </source>
</evidence>
<name>A0A0N1H9X0_9EURO</name>
<proteinExistence type="predicted"/>
<dbReference type="AlphaFoldDB" id="A0A0N1H9X0"/>
<comment type="caution">
    <text evidence="2">The sequence shown here is derived from an EMBL/GenBank/DDBJ whole genome shotgun (WGS) entry which is preliminary data.</text>
</comment>
<feature type="compositionally biased region" description="Polar residues" evidence="1">
    <location>
        <begin position="11"/>
        <end position="26"/>
    </location>
</feature>
<sequence>MDPFTRHPSYVGSQFNEPHLQYNNHYSARHMDDDDDSQLFSGGGYYGRAQHDNRNLSQYDTTSYQHMLQRHYYPPSSYMPIDDDFSAMVATRSNSTGPDSLDRGSEPSDEAFDDR</sequence>
<accession>A0A0N1H9X0</accession>
<protein>
    <submittedName>
        <fullName evidence="2">Uncharacterized protein</fullName>
    </submittedName>
</protein>